<sequence>MSKFIKIGHRGAMGYEPENTLRSFDKAIELGVDMIELDIHLCKTGETVVIHDESVDRTTNGQGLVGNMELGELKLLDAGKGERIPVLEEVLSLVNKRAAVNIELKGRETAQPAADIIRQHVSNGWNPELFIVSSFDWDELREFRRCAFGNRIGVLFNNNYDDLFDFAGEVAAYSIHVPQEKASEDLISDIKRRGFKVFVWTVNEKEDIEKIQKLGADGAFSNFPDRLATR</sequence>
<accession>A0A1F8GEY8</accession>
<reference evidence="2 3" key="1">
    <citation type="journal article" date="2016" name="Nat. Commun.">
        <title>Thousands of microbial genomes shed light on interconnected biogeochemical processes in an aquifer system.</title>
        <authorList>
            <person name="Anantharaman K."/>
            <person name="Brown C.T."/>
            <person name="Hug L.A."/>
            <person name="Sharon I."/>
            <person name="Castelle C.J."/>
            <person name="Probst A.J."/>
            <person name="Thomas B.C."/>
            <person name="Singh A."/>
            <person name="Wilkins M.J."/>
            <person name="Karaoz U."/>
            <person name="Brodie E.L."/>
            <person name="Williams K.H."/>
            <person name="Hubbard S.S."/>
            <person name="Banfield J.F."/>
        </authorList>
    </citation>
    <scope>NUCLEOTIDE SEQUENCE [LARGE SCALE GENOMIC DNA]</scope>
</reference>
<comment type="caution">
    <text evidence="2">The sequence shown here is derived from an EMBL/GenBank/DDBJ whole genome shotgun (WGS) entry which is preliminary data.</text>
</comment>
<proteinExistence type="predicted"/>
<dbReference type="AlphaFoldDB" id="A0A1F8GEY8"/>
<dbReference type="SUPFAM" id="SSF51695">
    <property type="entry name" value="PLC-like phosphodiesterases"/>
    <property type="match status" value="1"/>
</dbReference>
<dbReference type="GO" id="GO:0008081">
    <property type="term" value="F:phosphoric diester hydrolase activity"/>
    <property type="evidence" value="ECO:0007669"/>
    <property type="project" value="InterPro"/>
</dbReference>
<dbReference type="Pfam" id="PF03009">
    <property type="entry name" value="GDPD"/>
    <property type="match status" value="1"/>
</dbReference>
<dbReference type="InterPro" id="IPR030395">
    <property type="entry name" value="GP_PDE_dom"/>
</dbReference>
<dbReference type="InterPro" id="IPR017946">
    <property type="entry name" value="PLC-like_Pdiesterase_TIM-brl"/>
</dbReference>
<dbReference type="PROSITE" id="PS51704">
    <property type="entry name" value="GP_PDE"/>
    <property type="match status" value="1"/>
</dbReference>
<organism evidence="2 3">
    <name type="scientific">Candidatus Yanofskybacteria bacterium RIFCSPLOWO2_01_FULL_42_49</name>
    <dbReference type="NCBI Taxonomy" id="1802694"/>
    <lineage>
        <taxon>Bacteria</taxon>
        <taxon>Candidatus Yanofskyibacteriota</taxon>
    </lineage>
</organism>
<evidence type="ECO:0000313" key="2">
    <source>
        <dbReference type="EMBL" id="OGN23009.1"/>
    </source>
</evidence>
<dbReference type="EMBL" id="MGKI01000006">
    <property type="protein sequence ID" value="OGN23009.1"/>
    <property type="molecule type" value="Genomic_DNA"/>
</dbReference>
<dbReference type="PANTHER" id="PTHR46211:SF1">
    <property type="entry name" value="GLYCEROPHOSPHODIESTER PHOSPHODIESTERASE, CYTOPLASMIC"/>
    <property type="match status" value="1"/>
</dbReference>
<dbReference type="STRING" id="1802694.A2918_02660"/>
<dbReference type="Proteomes" id="UP000178227">
    <property type="component" value="Unassembled WGS sequence"/>
</dbReference>
<dbReference type="Gene3D" id="3.20.20.190">
    <property type="entry name" value="Phosphatidylinositol (PI) phosphodiesterase"/>
    <property type="match status" value="1"/>
</dbReference>
<dbReference type="GO" id="GO:0006629">
    <property type="term" value="P:lipid metabolic process"/>
    <property type="evidence" value="ECO:0007669"/>
    <property type="project" value="InterPro"/>
</dbReference>
<name>A0A1F8GEY8_9BACT</name>
<evidence type="ECO:0000313" key="3">
    <source>
        <dbReference type="Proteomes" id="UP000178227"/>
    </source>
</evidence>
<feature type="domain" description="GP-PDE" evidence="1">
    <location>
        <begin position="4"/>
        <end position="230"/>
    </location>
</feature>
<gene>
    <name evidence="2" type="ORF">A2918_02660</name>
</gene>
<protein>
    <recommendedName>
        <fullName evidence="1">GP-PDE domain-containing protein</fullName>
    </recommendedName>
</protein>
<dbReference type="PANTHER" id="PTHR46211">
    <property type="entry name" value="GLYCEROPHOSPHORYL DIESTER PHOSPHODIESTERASE"/>
    <property type="match status" value="1"/>
</dbReference>
<evidence type="ECO:0000259" key="1">
    <source>
        <dbReference type="PROSITE" id="PS51704"/>
    </source>
</evidence>